<protein>
    <recommendedName>
        <fullName evidence="6">Exocyst complex component Sec3 PIP2-binding N-terminal domain-containing protein</fullName>
    </recommendedName>
</protein>
<keyword evidence="2" id="KW-0813">Transport</keyword>
<evidence type="ECO:0000256" key="2">
    <source>
        <dbReference type="ARBA" id="ARBA00022448"/>
    </source>
</evidence>
<keyword evidence="3" id="KW-0268">Exocytosis</keyword>
<dbReference type="CDD" id="cd13315">
    <property type="entry name" value="PH_Sec3"/>
    <property type="match status" value="1"/>
</dbReference>
<dbReference type="Pfam" id="PF15277">
    <property type="entry name" value="Sec3-PIP2_bind"/>
    <property type="match status" value="1"/>
</dbReference>
<feature type="compositionally biased region" description="Polar residues" evidence="5">
    <location>
        <begin position="663"/>
        <end position="674"/>
    </location>
</feature>
<feature type="compositionally biased region" description="Basic and acidic residues" evidence="5">
    <location>
        <begin position="644"/>
        <end position="662"/>
    </location>
</feature>
<keyword evidence="4" id="KW-0175">Coiled coil</keyword>
<feature type="compositionally biased region" description="Basic and acidic residues" evidence="5">
    <location>
        <begin position="579"/>
        <end position="592"/>
    </location>
</feature>
<comment type="similarity">
    <text evidence="1">Belongs to the SEC3 family.</text>
</comment>
<feature type="compositionally biased region" description="Pro residues" evidence="5">
    <location>
        <begin position="560"/>
        <end position="577"/>
    </location>
</feature>
<dbReference type="GO" id="GO:0005546">
    <property type="term" value="F:phosphatidylinositol-4,5-bisphosphate binding"/>
    <property type="evidence" value="ECO:0007669"/>
    <property type="project" value="TreeGrafter"/>
</dbReference>
<dbReference type="EMBL" id="JAVRQU010000006">
    <property type="protein sequence ID" value="KAK5701755.1"/>
    <property type="molecule type" value="Genomic_DNA"/>
</dbReference>
<feature type="compositionally biased region" description="Polar residues" evidence="5">
    <location>
        <begin position="848"/>
        <end position="872"/>
    </location>
</feature>
<dbReference type="GO" id="GO:0005886">
    <property type="term" value="C:plasma membrane"/>
    <property type="evidence" value="ECO:0007669"/>
    <property type="project" value="TreeGrafter"/>
</dbReference>
<dbReference type="GO" id="GO:0006893">
    <property type="term" value="P:Golgi to plasma membrane transport"/>
    <property type="evidence" value="ECO:0007669"/>
    <property type="project" value="TreeGrafter"/>
</dbReference>
<feature type="region of interest" description="Disordered" evidence="5">
    <location>
        <begin position="798"/>
        <end position="919"/>
    </location>
</feature>
<dbReference type="Pfam" id="PF20654">
    <property type="entry name" value="Sec3_C-term"/>
    <property type="match status" value="1"/>
</dbReference>
<dbReference type="PANTHER" id="PTHR16092:SF14">
    <property type="entry name" value="EXOCYST COMPLEX COMPONENT 1 ISOFORM X1"/>
    <property type="match status" value="1"/>
</dbReference>
<organism evidence="7 8">
    <name type="scientific">Elasticomyces elasticus</name>
    <dbReference type="NCBI Taxonomy" id="574655"/>
    <lineage>
        <taxon>Eukaryota</taxon>
        <taxon>Fungi</taxon>
        <taxon>Dikarya</taxon>
        <taxon>Ascomycota</taxon>
        <taxon>Pezizomycotina</taxon>
        <taxon>Dothideomycetes</taxon>
        <taxon>Dothideomycetidae</taxon>
        <taxon>Mycosphaerellales</taxon>
        <taxon>Teratosphaeriaceae</taxon>
        <taxon>Elasticomyces</taxon>
    </lineage>
</organism>
<dbReference type="Pfam" id="PF09763">
    <property type="entry name" value="Sec3_CC"/>
    <property type="match status" value="1"/>
</dbReference>
<dbReference type="GO" id="GO:0000145">
    <property type="term" value="C:exocyst"/>
    <property type="evidence" value="ECO:0007669"/>
    <property type="project" value="InterPro"/>
</dbReference>
<feature type="compositionally biased region" description="Polar residues" evidence="5">
    <location>
        <begin position="414"/>
        <end position="427"/>
    </location>
</feature>
<evidence type="ECO:0000259" key="6">
    <source>
        <dbReference type="SMART" id="SM01313"/>
    </source>
</evidence>
<dbReference type="FunFam" id="2.30.29.90:FF:000003">
    <property type="entry name" value="Exocyst complex component Sec3"/>
    <property type="match status" value="1"/>
</dbReference>
<comment type="caution">
    <text evidence="7">The sequence shown here is derived from an EMBL/GenBank/DDBJ whole genome shotgun (WGS) entry which is preliminary data.</text>
</comment>
<feature type="region of interest" description="Disordered" evidence="5">
    <location>
        <begin position="1"/>
        <end position="59"/>
    </location>
</feature>
<evidence type="ECO:0000313" key="8">
    <source>
        <dbReference type="Proteomes" id="UP001310594"/>
    </source>
</evidence>
<evidence type="ECO:0000313" key="7">
    <source>
        <dbReference type="EMBL" id="KAK5701755.1"/>
    </source>
</evidence>
<feature type="compositionally biased region" description="Polar residues" evidence="5">
    <location>
        <begin position="490"/>
        <end position="503"/>
    </location>
</feature>
<dbReference type="InterPro" id="IPR048628">
    <property type="entry name" value="Sec3_C"/>
</dbReference>
<evidence type="ECO:0000256" key="3">
    <source>
        <dbReference type="ARBA" id="ARBA00022483"/>
    </source>
</evidence>
<feature type="region of interest" description="Disordered" evidence="5">
    <location>
        <begin position="248"/>
        <end position="534"/>
    </location>
</feature>
<feature type="compositionally biased region" description="Pro residues" evidence="5">
    <location>
        <begin position="380"/>
        <end position="405"/>
    </location>
</feature>
<feature type="region of interest" description="Disordered" evidence="5">
    <location>
        <begin position="722"/>
        <end position="747"/>
    </location>
</feature>
<accession>A0AAN7WLR5</accession>
<feature type="domain" description="Exocyst complex component Sec3 PIP2-binding N-terminal" evidence="6">
    <location>
        <begin position="106"/>
        <end position="217"/>
    </location>
</feature>
<dbReference type="Proteomes" id="UP001310594">
    <property type="component" value="Unassembled WGS sequence"/>
</dbReference>
<dbReference type="GO" id="GO:0006887">
    <property type="term" value="P:exocytosis"/>
    <property type="evidence" value="ECO:0007669"/>
    <property type="project" value="UniProtKB-KW"/>
</dbReference>
<dbReference type="InterPro" id="IPR028258">
    <property type="entry name" value="Sec3-PIP2_bind"/>
</dbReference>
<dbReference type="InterPro" id="IPR019160">
    <property type="entry name" value="Sec3_CC"/>
</dbReference>
<feature type="compositionally biased region" description="Polar residues" evidence="5">
    <location>
        <begin position="511"/>
        <end position="530"/>
    </location>
</feature>
<feature type="compositionally biased region" description="Polar residues" evidence="5">
    <location>
        <begin position="1"/>
        <end position="52"/>
    </location>
</feature>
<evidence type="ECO:0000256" key="4">
    <source>
        <dbReference type="ARBA" id="ARBA00023054"/>
    </source>
</evidence>
<dbReference type="SMART" id="SM01313">
    <property type="entry name" value="Sec3-PIP2_bind"/>
    <property type="match status" value="1"/>
</dbReference>
<feature type="region of interest" description="Disordered" evidence="5">
    <location>
        <begin position="1543"/>
        <end position="1562"/>
    </location>
</feature>
<dbReference type="PANTHER" id="PTHR16092">
    <property type="entry name" value="SEC3/SYNTAXIN-RELATED"/>
    <property type="match status" value="1"/>
</dbReference>
<reference evidence="7" key="1">
    <citation type="submission" date="2023-08" db="EMBL/GenBank/DDBJ databases">
        <title>Black Yeasts Isolated from many extreme environments.</title>
        <authorList>
            <person name="Coleine C."/>
            <person name="Stajich J.E."/>
            <person name="Selbmann L."/>
        </authorList>
    </citation>
    <scope>NUCLEOTIDE SEQUENCE</scope>
    <source>
        <strain evidence="7">CCFEE 5810</strain>
    </source>
</reference>
<name>A0AAN7WLR5_9PEZI</name>
<feature type="region of interest" description="Disordered" evidence="5">
    <location>
        <begin position="552"/>
        <end position="707"/>
    </location>
</feature>
<dbReference type="Gene3D" id="2.30.29.90">
    <property type="match status" value="1"/>
</dbReference>
<evidence type="ECO:0000256" key="5">
    <source>
        <dbReference type="SAM" id="MobiDB-lite"/>
    </source>
</evidence>
<gene>
    <name evidence="7" type="ORF">LTR97_004573</name>
</gene>
<sequence>MSRQPNGHRNVSGASNPSMTSHPNHLNTPANTQRSVSPGSFAPSANTNSSMSRAERFEDEKKRVIDSCFSKTDANGQLSESYITHIRIIEDSQHPSGPPPPESPETNKKPRLIIIAVRSTGRVRMHKARENNNGSFSIGKTWNLEEMSAIETYSTNGSIIGGTTMPPEQRDREALHRQWAGNTGFTVTITKPYYWQAGTSKEKDFFIASAVKIYRKYTKGLVPELKGFDDTEREQLLGTNRVLTPQQAQVAPGAPMPSVPASVVRHNGVNVSPGMRAESGDMDPVAPPQPPFAQRPQSREESRYRQSPGPPASIHDAPRPGSAVRQQSDGPAPSRWAPPGQQSTQPPLQAPRAFASQEHMRTQSPARSFRGDQAGRPGTSPAPRPGQGRTPPPQQQQMPLQPPTMPSARDESPGGSSLASSVGQSRPQIRAASPPRERRVQQPQQPPYREAQEVEHPASLRPPQQPPQQQQTNGTSLAAGANLFAATRQRWMQNDQRPQSPSAPQLPPIETSVQPSLQPSSAQPRTGASEASSAGFDFGDAAAIGAITSFWAPEHTSAPSPAPPPAIVEEPASPPTPERSARRPPLHDRGMSDAHAPSPTQGLRPAPLRGSGGRSASASGHDDGAGGSLYGTPRDGNSAVSTPRTEEPPQIKPLAVRDKRVSVEQTRPMSSRAQNDVGKLTMPGGFVSTPGPSPMGTPAVEAAPAREKVDEAAVLRAKAEEAQAAADAEAERQRLEEEEEAAAADAYRPGLGPMIKKTAVRDKFKKAAAAAGAFKPRPGGAAEKILLAKAQRQAAETGEVDGVSGFVPRPGAISPTPAPAVGGDVAQTGDVAESAPEGARAREGQPPQLESVQPTLPNVEVNSPVSPMQKSLDSPGIMGLGVQLSDEAPQKPDNHLQTPDQVAQQEEQEGQAERDLFEQREVRKPLVKVKRRGAQTQRNLAAIGIDPALLEGKALDFESTLTDIGYLGTTGLEPKQFSSIEADLRREQGRLEAGTWLSQTDAQRDEKVNAVDALFDRAIDECDDLERMLTLYSVELGSINEDVANIEAQAQGLQVQSANQKGLMRELEGLIETMSLDRRVLEPLRRGDLADSEGLAEVESSLVRLWQAMVTIDPSLQSGRVKGKGRVVSGGSGEASEPLSQMRALREKKEVYDREATTFVQRLMQHLDQVFAQSYSGAKSKVLRPASGGAKRLNKEVFIDMRLPLWMYGPLMLFVKEINAPAWGTVLRMYYQKAGPVYADAFRENLVGWKGAAKKSGPEEADLLFTTAEKEDSSATGGNPGVIAARKLTIKRSQTLAKTLRTASGGKGPTDGSRGQGQMMCSEVFGGAMDEMAPLISQEQNFIVELFHATGSDTQDFVELVSATPPEQRRATNLLMPRPMDPDREMAKQVTSVMEQLFGSFAQEIGALLEWAVATDPIQGVGVMASLSRHTFYLQESSQEFLLQLLEGLSGKLQTLWSKFVDEQVRAIEDTKVKIKKRKGVIGFMKVFPHFAAAVENVFSAVAREEYERPGESMYEVRQLVDDAYGRINRAMFDSLKTIAKSNPTAAAGPHSRAGAGGEDPEDKEMLNYHILLIENMNHYIEEVDDGGKEGVLAEWRGKAMLDRADAMDAYVKSVVTRPLGKLSEFVEATESLLTQHPTNPLSIAHKSTNNRKQARNVFSQYDSKEIRRGAETLRKRVEKHFGDADEEVISRGLVALVGKECERAYERMIDRMEKLIKEIWPPTEGEKPVEVDFTKEDVRSAFKSLQRS</sequence>
<proteinExistence type="inferred from homology"/>
<evidence type="ECO:0000256" key="1">
    <source>
        <dbReference type="ARBA" id="ARBA00006518"/>
    </source>
</evidence>